<dbReference type="AlphaFoldDB" id="A0A8J7YX65"/>
<dbReference type="RefSeq" id="WP_162421739.1">
    <property type="nucleotide sequence ID" value="NZ_WVIE01000002.1"/>
</dbReference>
<dbReference type="GO" id="GO:0032259">
    <property type="term" value="P:methylation"/>
    <property type="evidence" value="ECO:0007669"/>
    <property type="project" value="UniProtKB-KW"/>
</dbReference>
<evidence type="ECO:0000256" key="1">
    <source>
        <dbReference type="ARBA" id="ARBA00022603"/>
    </source>
</evidence>
<dbReference type="InterPro" id="IPR029063">
    <property type="entry name" value="SAM-dependent_MTases_sf"/>
</dbReference>
<dbReference type="InterPro" id="IPR004556">
    <property type="entry name" value="HemK-like"/>
</dbReference>
<reference evidence="6" key="1">
    <citation type="submission" date="2019-12" db="EMBL/GenBank/DDBJ databases">
        <title>High-Quality draft genome sequences of three cyanobacteria isolated from the limestone walls of the Old Cathedral of Coimbra.</title>
        <authorList>
            <person name="Tiago I."/>
            <person name="Soares F."/>
            <person name="Portugal A."/>
        </authorList>
    </citation>
    <scope>NUCLEOTIDE SEQUENCE</scope>
    <source>
        <strain evidence="6">A</strain>
    </source>
</reference>
<dbReference type="EMBL" id="WVIE01000002">
    <property type="protein sequence ID" value="NDJ16244.1"/>
    <property type="molecule type" value="Genomic_DNA"/>
</dbReference>
<dbReference type="NCBIfam" id="TIGR00536">
    <property type="entry name" value="hemK_fam"/>
    <property type="match status" value="1"/>
</dbReference>
<name>A0A8J7YX65_9CYAN</name>
<dbReference type="CDD" id="cd02440">
    <property type="entry name" value="AdoMet_MTases"/>
    <property type="match status" value="1"/>
</dbReference>
<organism evidence="6 7">
    <name type="scientific">Myxacorys almedinensis A</name>
    <dbReference type="NCBI Taxonomy" id="2690445"/>
    <lineage>
        <taxon>Bacteria</taxon>
        <taxon>Bacillati</taxon>
        <taxon>Cyanobacteriota</taxon>
        <taxon>Cyanophyceae</taxon>
        <taxon>Leptolyngbyales</taxon>
        <taxon>Leptolyngbyaceae</taxon>
        <taxon>Myxacorys</taxon>
        <taxon>Myxacorys almedinensis</taxon>
    </lineage>
</organism>
<keyword evidence="2 4" id="KW-0808">Transferase</keyword>
<dbReference type="PANTHER" id="PTHR47441:SF3">
    <property type="entry name" value="RELEASE FACTOR GLUTAMINE METHYLTRANSFERASE"/>
    <property type="match status" value="1"/>
</dbReference>
<feature type="domain" description="Methyltransferase small" evidence="5">
    <location>
        <begin position="118"/>
        <end position="200"/>
    </location>
</feature>
<feature type="binding site" evidence="4">
    <location>
        <position position="197"/>
    </location>
    <ligand>
        <name>S-adenosyl-L-methionine</name>
        <dbReference type="ChEBI" id="CHEBI:59789"/>
    </ligand>
</feature>
<dbReference type="HAMAP" id="MF_02126">
    <property type="entry name" value="RF_methyltr_PrmC"/>
    <property type="match status" value="1"/>
</dbReference>
<dbReference type="GO" id="GO:0003676">
    <property type="term" value="F:nucleic acid binding"/>
    <property type="evidence" value="ECO:0007669"/>
    <property type="project" value="InterPro"/>
</dbReference>
<dbReference type="InterPro" id="IPR007848">
    <property type="entry name" value="Small_mtfrase_dom"/>
</dbReference>
<feature type="binding site" evidence="4">
    <location>
        <position position="180"/>
    </location>
    <ligand>
        <name>S-adenosyl-L-methionine</name>
        <dbReference type="ChEBI" id="CHEBI:59789"/>
    </ligand>
</feature>
<evidence type="ECO:0000256" key="3">
    <source>
        <dbReference type="ARBA" id="ARBA00022691"/>
    </source>
</evidence>
<evidence type="ECO:0000256" key="2">
    <source>
        <dbReference type="ARBA" id="ARBA00022679"/>
    </source>
</evidence>
<evidence type="ECO:0000313" key="7">
    <source>
        <dbReference type="Proteomes" id="UP000646053"/>
    </source>
</evidence>
<dbReference type="GO" id="GO:0102559">
    <property type="term" value="F:peptide chain release factor N(5)-glutamine methyltransferase activity"/>
    <property type="evidence" value="ECO:0007669"/>
    <property type="project" value="UniProtKB-EC"/>
</dbReference>
<accession>A0A8J7YX65</accession>
<dbReference type="InterPro" id="IPR002052">
    <property type="entry name" value="DNA_methylase_N6_adenine_CS"/>
</dbReference>
<feature type="binding site" evidence="4">
    <location>
        <position position="151"/>
    </location>
    <ligand>
        <name>S-adenosyl-L-methionine</name>
        <dbReference type="ChEBI" id="CHEBI:59789"/>
    </ligand>
</feature>
<dbReference type="Gene3D" id="3.40.50.150">
    <property type="entry name" value="Vaccinia Virus protein VP39"/>
    <property type="match status" value="1"/>
</dbReference>
<keyword evidence="3 4" id="KW-0949">S-adenosyl-L-methionine</keyword>
<feature type="binding site" evidence="4">
    <location>
        <begin position="128"/>
        <end position="132"/>
    </location>
    <ligand>
        <name>S-adenosyl-L-methionine</name>
        <dbReference type="ChEBI" id="CHEBI:59789"/>
    </ligand>
</feature>
<dbReference type="InterPro" id="IPR019874">
    <property type="entry name" value="RF_methyltr_PrmC"/>
</dbReference>
<sequence>MVVSGLDLWQWQQQAKAAATAASVSPDEVDWLLQELAGIDRLSLRLDTFKAQDVSLSISLDALDALWQRRIHDQVPVQYLAGVAPWRDFSLRVSPAVLIPRPETEFLIDLAIARARQDHQTGHWVDLGTGSGAIAIALATAFPHATIHAVDHSSEALAIAQTNAATLGLAERIQFYQGSWFGPLDHLRGQLSAVVSNPPYIPSKMILELQPEVRLHEPHQALDGGHDGLDCIRHLVAIAPDFLKPNGIWMTEMMAGQADAVMALLKAQDCYKRIGVHQDLAGIERFAIANRV</sequence>
<evidence type="ECO:0000313" key="6">
    <source>
        <dbReference type="EMBL" id="NDJ16244.1"/>
    </source>
</evidence>
<comment type="catalytic activity">
    <reaction evidence="4">
        <text>L-glutaminyl-[peptide chain release factor] + S-adenosyl-L-methionine = N(5)-methyl-L-glutaminyl-[peptide chain release factor] + S-adenosyl-L-homocysteine + H(+)</text>
        <dbReference type="Rhea" id="RHEA:42896"/>
        <dbReference type="Rhea" id="RHEA-COMP:10271"/>
        <dbReference type="Rhea" id="RHEA-COMP:10272"/>
        <dbReference type="ChEBI" id="CHEBI:15378"/>
        <dbReference type="ChEBI" id="CHEBI:30011"/>
        <dbReference type="ChEBI" id="CHEBI:57856"/>
        <dbReference type="ChEBI" id="CHEBI:59789"/>
        <dbReference type="ChEBI" id="CHEBI:61891"/>
        <dbReference type="EC" id="2.1.1.297"/>
    </reaction>
</comment>
<dbReference type="Pfam" id="PF05175">
    <property type="entry name" value="MTS"/>
    <property type="match status" value="1"/>
</dbReference>
<comment type="caution">
    <text evidence="6">The sequence shown here is derived from an EMBL/GenBank/DDBJ whole genome shotgun (WGS) entry which is preliminary data.</text>
</comment>
<proteinExistence type="inferred from homology"/>
<dbReference type="PROSITE" id="PS00092">
    <property type="entry name" value="N6_MTASE"/>
    <property type="match status" value="1"/>
</dbReference>
<comment type="similarity">
    <text evidence="4">Belongs to the protein N5-glutamine methyltransferase family. PrmC subfamily.</text>
</comment>
<keyword evidence="1 4" id="KW-0489">Methyltransferase</keyword>
<comment type="function">
    <text evidence="4">Methylates the class 1 translation termination release factors RF1/PrfA and RF2/PrfB on the glutamine residue of the universally conserved GGQ motif.</text>
</comment>
<dbReference type="InterPro" id="IPR052663">
    <property type="entry name" value="RF_glutamine_MTase_cyano"/>
</dbReference>
<dbReference type="PANTHER" id="PTHR47441">
    <property type="match status" value="1"/>
</dbReference>
<protein>
    <recommendedName>
        <fullName evidence="4">Release factor glutamine methyltransferase</fullName>
        <shortName evidence="4">RF MTase</shortName>
        <ecNumber evidence="4">2.1.1.297</ecNumber>
    </recommendedName>
    <alternativeName>
        <fullName evidence="4">N5-glutamine methyltransferase PrmC</fullName>
    </alternativeName>
    <alternativeName>
        <fullName evidence="4">Protein-(glutamine-N5) MTase PrmC</fullName>
    </alternativeName>
    <alternativeName>
        <fullName evidence="4">Protein-glutamine N-methyltransferase PrmC</fullName>
    </alternativeName>
</protein>
<evidence type="ECO:0000259" key="5">
    <source>
        <dbReference type="Pfam" id="PF05175"/>
    </source>
</evidence>
<gene>
    <name evidence="4 6" type="primary">prmC</name>
    <name evidence="6" type="ORF">GS601_02890</name>
</gene>
<keyword evidence="7" id="KW-1185">Reference proteome</keyword>
<dbReference type="NCBIfam" id="TIGR03534">
    <property type="entry name" value="RF_mod_PrmC"/>
    <property type="match status" value="1"/>
</dbReference>
<evidence type="ECO:0000256" key="4">
    <source>
        <dbReference type="HAMAP-Rule" id="MF_02126"/>
    </source>
</evidence>
<feature type="binding site" evidence="4">
    <location>
        <begin position="197"/>
        <end position="200"/>
    </location>
    <ligand>
        <name>substrate</name>
    </ligand>
</feature>
<dbReference type="EC" id="2.1.1.297" evidence="4"/>
<dbReference type="Proteomes" id="UP000646053">
    <property type="component" value="Unassembled WGS sequence"/>
</dbReference>
<dbReference type="SUPFAM" id="SSF53335">
    <property type="entry name" value="S-adenosyl-L-methionine-dependent methyltransferases"/>
    <property type="match status" value="1"/>
</dbReference>